<name>A0A9W9I2Y9_9EURO</name>
<dbReference type="AlphaFoldDB" id="A0A9W9I2Y9"/>
<dbReference type="OrthoDB" id="5429740at2759"/>
<keyword evidence="3" id="KW-1185">Reference proteome</keyword>
<organism evidence="2 3">
    <name type="scientific">Penicillium capsulatum</name>
    <dbReference type="NCBI Taxonomy" id="69766"/>
    <lineage>
        <taxon>Eukaryota</taxon>
        <taxon>Fungi</taxon>
        <taxon>Dikarya</taxon>
        <taxon>Ascomycota</taxon>
        <taxon>Pezizomycotina</taxon>
        <taxon>Eurotiomycetes</taxon>
        <taxon>Eurotiomycetidae</taxon>
        <taxon>Eurotiales</taxon>
        <taxon>Aspergillaceae</taxon>
        <taxon>Penicillium</taxon>
    </lineage>
</organism>
<evidence type="ECO:0000313" key="3">
    <source>
        <dbReference type="Proteomes" id="UP001146351"/>
    </source>
</evidence>
<protein>
    <submittedName>
        <fullName evidence="2">Uncharacterized protein</fullName>
    </submittedName>
</protein>
<feature type="chain" id="PRO_5040816061" evidence="1">
    <location>
        <begin position="25"/>
        <end position="253"/>
    </location>
</feature>
<evidence type="ECO:0000313" key="2">
    <source>
        <dbReference type="EMBL" id="KAJ5162493.1"/>
    </source>
</evidence>
<comment type="caution">
    <text evidence="2">The sequence shown here is derived from an EMBL/GenBank/DDBJ whole genome shotgun (WGS) entry which is preliminary data.</text>
</comment>
<sequence length="253" mass="28612">MVSRTRMMWSLLTCFVAITRKTRAILISVSCGMLTTPGDDLRSRPKVESRPVLSIQVDAHHRHLIQGGISDSTGTFRTASHWPTCIGLGFNPAIDFFPEVLAAVQLWQFFPQTMNQNPNLSFADLAHNHPEGGPFLSESIVKTNLQAEAPGRPPRLYGQYHLMWVKIENLSLLLACGNPGYYWIRSRSTDNDEIELKRRTWDQWLDSIGNDWLDVTPAPWKPTECSESHLKISDCRCGEWLCRRQDGSCRAGG</sequence>
<proteinExistence type="predicted"/>
<evidence type="ECO:0000256" key="1">
    <source>
        <dbReference type="SAM" id="SignalP"/>
    </source>
</evidence>
<gene>
    <name evidence="2" type="ORF">N7492_007885</name>
</gene>
<reference evidence="2" key="1">
    <citation type="submission" date="2022-11" db="EMBL/GenBank/DDBJ databases">
        <authorList>
            <person name="Petersen C."/>
        </authorList>
    </citation>
    <scope>NUCLEOTIDE SEQUENCE</scope>
    <source>
        <strain evidence="2">IBT 21917</strain>
    </source>
</reference>
<keyword evidence="1" id="KW-0732">Signal</keyword>
<dbReference type="EMBL" id="JAPQKO010000005">
    <property type="protein sequence ID" value="KAJ5162493.1"/>
    <property type="molecule type" value="Genomic_DNA"/>
</dbReference>
<feature type="signal peptide" evidence="1">
    <location>
        <begin position="1"/>
        <end position="24"/>
    </location>
</feature>
<dbReference type="Proteomes" id="UP001146351">
    <property type="component" value="Unassembled WGS sequence"/>
</dbReference>
<accession>A0A9W9I2Y9</accession>
<reference evidence="2" key="2">
    <citation type="journal article" date="2023" name="IMA Fungus">
        <title>Comparative genomic study of the Penicillium genus elucidates a diverse pangenome and 15 lateral gene transfer events.</title>
        <authorList>
            <person name="Petersen C."/>
            <person name="Sorensen T."/>
            <person name="Nielsen M.R."/>
            <person name="Sondergaard T.E."/>
            <person name="Sorensen J.L."/>
            <person name="Fitzpatrick D.A."/>
            <person name="Frisvad J.C."/>
            <person name="Nielsen K.L."/>
        </authorList>
    </citation>
    <scope>NUCLEOTIDE SEQUENCE</scope>
    <source>
        <strain evidence="2">IBT 21917</strain>
    </source>
</reference>